<dbReference type="Proteomes" id="UP000037029">
    <property type="component" value="Chromosome"/>
</dbReference>
<dbReference type="Gene3D" id="3.90.226.10">
    <property type="entry name" value="2-enoyl-CoA Hydratase, Chain A, domain 1"/>
    <property type="match status" value="1"/>
</dbReference>
<dbReference type="PANTHER" id="PTHR42987:SF4">
    <property type="entry name" value="PROTEASE SOHB-RELATED"/>
    <property type="match status" value="1"/>
</dbReference>
<dbReference type="InterPro" id="IPR033855">
    <property type="entry name" value="Protein_C"/>
</dbReference>
<evidence type="ECO:0000256" key="2">
    <source>
        <dbReference type="SAM" id="MobiDB-lite"/>
    </source>
</evidence>
<dbReference type="InterPro" id="IPR002142">
    <property type="entry name" value="Peptidase_S49"/>
</dbReference>
<dbReference type="EMBL" id="CP020925">
    <property type="protein sequence ID" value="ATP20390.1"/>
    <property type="molecule type" value="Genomic_DNA"/>
</dbReference>
<evidence type="ECO:0000256" key="1">
    <source>
        <dbReference type="ARBA" id="ARBA00008683"/>
    </source>
</evidence>
<dbReference type="GO" id="GO:0008233">
    <property type="term" value="F:peptidase activity"/>
    <property type="evidence" value="ECO:0007669"/>
    <property type="project" value="InterPro"/>
</dbReference>
<evidence type="ECO:0000313" key="5">
    <source>
        <dbReference type="Proteomes" id="UP000037029"/>
    </source>
</evidence>
<dbReference type="PANTHER" id="PTHR42987">
    <property type="entry name" value="PEPTIDASE S49"/>
    <property type="match status" value="1"/>
</dbReference>
<name>A0A2D1R6C8_SPHYA</name>
<proteinExistence type="inferred from homology"/>
<feature type="region of interest" description="Disordered" evidence="2">
    <location>
        <begin position="473"/>
        <end position="517"/>
    </location>
</feature>
<evidence type="ECO:0000313" key="4">
    <source>
        <dbReference type="EMBL" id="ATP20390.1"/>
    </source>
</evidence>
<evidence type="ECO:0000259" key="3">
    <source>
        <dbReference type="Pfam" id="PF01343"/>
    </source>
</evidence>
<sequence>MTATSQCASPSISGSWTVAFRSRTRTAVEPRRLPMRSSRRTDMARAYSLVDISERAFNRPVMITPEKAQIILGVIGPRLNVGQLIVDGDDSPPVPIQSLAAMASGARLEMDPMPGDERMAARDWNTGAIIAPYETWMGAAIIKVRGTLMAENGLNPSSGATGYDGLLYKARYAHADPKVKGLLLDIDSPGGEVVDLMEFCQQLLAIREDKPIRAIVRGCAASAGYAIACCASPGQITAAPYSMIGSIGALMMHADWSKNLEQDGIAVTLITSAAHKADGSSVLPLAADVRERLQASVNECASAFIDHVAQARPIMSRDAIVAQEARFYSGDDALSQQLVDKFMSWDESLREYAEFLNGSGNPGRAARPGAQGPGGTGAQSSKGKTMSTNNPGDDAPIHTEAQLQAAVTSATTVAVTAERERIGQLCALDSDSSISEGLSAAISEGTSAGEYAIGLATAAKAATATALEAAKNEAVSGEHLPGKSASRSGGGSGQKVNRGKAVMERYAGVHPSIPGRS</sequence>
<dbReference type="AlphaFoldDB" id="A0A2D1R6C8"/>
<feature type="compositionally biased region" description="Low complexity" evidence="2">
    <location>
        <begin position="358"/>
        <end position="370"/>
    </location>
</feature>
<dbReference type="InterPro" id="IPR029045">
    <property type="entry name" value="ClpP/crotonase-like_dom_sf"/>
</dbReference>
<feature type="domain" description="Peptidase S49" evidence="3">
    <location>
        <begin position="207"/>
        <end position="354"/>
    </location>
</feature>
<dbReference type="Gene3D" id="6.20.330.10">
    <property type="match status" value="1"/>
</dbReference>
<accession>A0A2D1R6C8</accession>
<feature type="compositionally biased region" description="Polar residues" evidence="2">
    <location>
        <begin position="382"/>
        <end position="391"/>
    </location>
</feature>
<organism evidence="4 5">
    <name type="scientific">Sphingobium yanoikuyae</name>
    <name type="common">Sphingomonas yanoikuyae</name>
    <dbReference type="NCBI Taxonomy" id="13690"/>
    <lineage>
        <taxon>Bacteria</taxon>
        <taxon>Pseudomonadati</taxon>
        <taxon>Pseudomonadota</taxon>
        <taxon>Alphaproteobacteria</taxon>
        <taxon>Sphingomonadales</taxon>
        <taxon>Sphingomonadaceae</taxon>
        <taxon>Sphingobium</taxon>
    </lineage>
</organism>
<dbReference type="SUPFAM" id="SSF52096">
    <property type="entry name" value="ClpP/crotonase"/>
    <property type="match status" value="1"/>
</dbReference>
<protein>
    <recommendedName>
        <fullName evidence="3">Peptidase S49 domain-containing protein</fullName>
    </recommendedName>
</protein>
<gene>
    <name evidence="4" type="ORF">BV87_19750</name>
</gene>
<reference evidence="4 5" key="1">
    <citation type="submission" date="2017-04" db="EMBL/GenBank/DDBJ databases">
        <title>Characterization, genome and methylation analysis of a phthalic acid esters degrading strain Sphingobium yanoikuyae SHJ.</title>
        <authorList>
            <person name="Feng L."/>
        </authorList>
    </citation>
    <scope>NUCLEOTIDE SEQUENCE [LARGE SCALE GENOMIC DNA]</scope>
    <source>
        <strain evidence="4 5">SHJ</strain>
    </source>
</reference>
<comment type="similarity">
    <text evidence="1">Belongs to the peptidase S49 family.</text>
</comment>
<dbReference type="GO" id="GO:0006508">
    <property type="term" value="P:proteolysis"/>
    <property type="evidence" value="ECO:0007669"/>
    <property type="project" value="InterPro"/>
</dbReference>
<feature type="region of interest" description="Disordered" evidence="2">
    <location>
        <begin position="356"/>
        <end position="396"/>
    </location>
</feature>
<dbReference type="CDD" id="cd07022">
    <property type="entry name" value="S49_Sppa_36K_type"/>
    <property type="match status" value="1"/>
</dbReference>
<dbReference type="Pfam" id="PF01343">
    <property type="entry name" value="Peptidase_S49"/>
    <property type="match status" value="1"/>
</dbReference>